<accession>A0A4Y2DWA3</accession>
<proteinExistence type="predicted"/>
<evidence type="ECO:0000313" key="1">
    <source>
        <dbReference type="EMBL" id="GBM21130.1"/>
    </source>
</evidence>
<dbReference type="AlphaFoldDB" id="A0A4Y2DWA3"/>
<gene>
    <name evidence="1" type="ORF">AVEN_5451_1</name>
</gene>
<reference evidence="1 2" key="1">
    <citation type="journal article" date="2019" name="Sci. Rep.">
        <title>Orb-weaving spider Araneus ventricosus genome elucidates the spidroin gene catalogue.</title>
        <authorList>
            <person name="Kono N."/>
            <person name="Nakamura H."/>
            <person name="Ohtoshi R."/>
            <person name="Moran D.A.P."/>
            <person name="Shinohara A."/>
            <person name="Yoshida Y."/>
            <person name="Fujiwara M."/>
            <person name="Mori M."/>
            <person name="Tomita M."/>
            <person name="Arakawa K."/>
        </authorList>
    </citation>
    <scope>NUCLEOTIDE SEQUENCE [LARGE SCALE GENOMIC DNA]</scope>
</reference>
<name>A0A4Y2DWA3_ARAVE</name>
<comment type="caution">
    <text evidence="1">The sequence shown here is derived from an EMBL/GenBank/DDBJ whole genome shotgun (WGS) entry which is preliminary data.</text>
</comment>
<organism evidence="1 2">
    <name type="scientific">Araneus ventricosus</name>
    <name type="common">Orbweaver spider</name>
    <name type="synonym">Epeira ventricosa</name>
    <dbReference type="NCBI Taxonomy" id="182803"/>
    <lineage>
        <taxon>Eukaryota</taxon>
        <taxon>Metazoa</taxon>
        <taxon>Ecdysozoa</taxon>
        <taxon>Arthropoda</taxon>
        <taxon>Chelicerata</taxon>
        <taxon>Arachnida</taxon>
        <taxon>Araneae</taxon>
        <taxon>Araneomorphae</taxon>
        <taxon>Entelegynae</taxon>
        <taxon>Araneoidea</taxon>
        <taxon>Araneidae</taxon>
        <taxon>Araneus</taxon>
    </lineage>
</organism>
<protein>
    <submittedName>
        <fullName evidence="1">Uncharacterized protein</fullName>
    </submittedName>
</protein>
<evidence type="ECO:0000313" key="2">
    <source>
        <dbReference type="Proteomes" id="UP000499080"/>
    </source>
</evidence>
<dbReference type="EMBL" id="BGPR01000454">
    <property type="protein sequence ID" value="GBM21130.1"/>
    <property type="molecule type" value="Genomic_DNA"/>
</dbReference>
<keyword evidence="2" id="KW-1185">Reference proteome</keyword>
<sequence>MIRFSTKISSAIEAVDRWSSVRMHITMTMHKLLHGQLCPALLGPLLFGIPFRNGLIILDTFDRTPPHDPVNDSITGTQPVVCIWGNYLRQVGALKSRSNL</sequence>
<dbReference type="Proteomes" id="UP000499080">
    <property type="component" value="Unassembled WGS sequence"/>
</dbReference>